<dbReference type="Pfam" id="PF11700">
    <property type="entry name" value="ATG22"/>
    <property type="match status" value="1"/>
</dbReference>
<gene>
    <name evidence="8" type="ORF">SAMN02745191_1183</name>
</gene>
<dbReference type="GO" id="GO:0005886">
    <property type="term" value="C:plasma membrane"/>
    <property type="evidence" value="ECO:0007669"/>
    <property type="project" value="UniProtKB-SubCell"/>
</dbReference>
<sequence length="436" mass="48333">MKLTRNEKSWILYDVANSAFVLILTATIPVFFRGLVDSAGVVEVCNNWLVQFLFSSNATASLAGDIQAFEALKTSLFGLTTTIAVLIVAVSAPVIGAIADYKGMKKKMFTVCLVIGVFACLLLGITQNWLGYLGLIIIARIGYASCNIFYDSMLVDVSTNDKMDAVSSFGYAWGYLGSCIPFIIGIYLILALPFGLNIATATQISFLITAIWWAVCSIPLLKNVKQTHYLENHKHQIKESFTRIGKTMKEIKNNPKMFFFILGYFCYIDGVYTIISMATTYGAEVGIGTNDMIIALLVTQIVAFPFAILSGYLAKKFKTIDILKTYIILYIFICIYGFQLDQTYEFWVLCIAVGIAQGGIQALSRAYFGKIVPKNESNEYFGFFDIFGKFADFLGPLIITICAAVFGQSKYGILALVILFVVGYFFLNKVSKLDKE</sequence>
<keyword evidence="2" id="KW-0813">Transport</keyword>
<feature type="transmembrane region" description="Helical" evidence="6">
    <location>
        <begin position="321"/>
        <end position="340"/>
    </location>
</feature>
<dbReference type="STRING" id="118967.SAMN02745191_1183"/>
<evidence type="ECO:0000256" key="4">
    <source>
        <dbReference type="ARBA" id="ARBA00022989"/>
    </source>
</evidence>
<dbReference type="GO" id="GO:0022857">
    <property type="term" value="F:transmembrane transporter activity"/>
    <property type="evidence" value="ECO:0007669"/>
    <property type="project" value="InterPro"/>
</dbReference>
<dbReference type="SUPFAM" id="SSF103473">
    <property type="entry name" value="MFS general substrate transporter"/>
    <property type="match status" value="1"/>
</dbReference>
<keyword evidence="4 6" id="KW-1133">Transmembrane helix</keyword>
<dbReference type="InterPro" id="IPR020846">
    <property type="entry name" value="MFS_dom"/>
</dbReference>
<evidence type="ECO:0000256" key="1">
    <source>
        <dbReference type="ARBA" id="ARBA00004651"/>
    </source>
</evidence>
<feature type="transmembrane region" description="Helical" evidence="6">
    <location>
        <begin position="12"/>
        <end position="32"/>
    </location>
</feature>
<feature type="transmembrane region" description="Helical" evidence="6">
    <location>
        <begin position="108"/>
        <end position="126"/>
    </location>
</feature>
<keyword evidence="3 6" id="KW-0812">Transmembrane</keyword>
<feature type="domain" description="Major facilitator superfamily (MFS) profile" evidence="7">
    <location>
        <begin position="22"/>
        <end position="432"/>
    </location>
</feature>
<dbReference type="Gene3D" id="1.20.1250.20">
    <property type="entry name" value="MFS general substrate transporter like domains"/>
    <property type="match status" value="1"/>
</dbReference>
<dbReference type="Proteomes" id="UP000243297">
    <property type="component" value="Unassembled WGS sequence"/>
</dbReference>
<evidence type="ECO:0000256" key="2">
    <source>
        <dbReference type="ARBA" id="ARBA00022448"/>
    </source>
</evidence>
<feature type="transmembrane region" description="Helical" evidence="6">
    <location>
        <begin position="380"/>
        <end position="406"/>
    </location>
</feature>
<accession>A0A1T4M4C0</accession>
<feature type="transmembrane region" description="Helical" evidence="6">
    <location>
        <begin position="132"/>
        <end position="150"/>
    </location>
</feature>
<organism evidence="8 9">
    <name type="scientific">Anaerorhabdus furcosa</name>
    <dbReference type="NCBI Taxonomy" id="118967"/>
    <lineage>
        <taxon>Bacteria</taxon>
        <taxon>Bacillati</taxon>
        <taxon>Bacillota</taxon>
        <taxon>Erysipelotrichia</taxon>
        <taxon>Erysipelotrichales</taxon>
        <taxon>Erysipelotrichaceae</taxon>
        <taxon>Anaerorhabdus</taxon>
    </lineage>
</organism>
<keyword evidence="9" id="KW-1185">Reference proteome</keyword>
<feature type="transmembrane region" description="Helical" evidence="6">
    <location>
        <begin position="293"/>
        <end position="314"/>
    </location>
</feature>
<dbReference type="PROSITE" id="PS50850">
    <property type="entry name" value="MFS"/>
    <property type="match status" value="1"/>
</dbReference>
<evidence type="ECO:0000256" key="5">
    <source>
        <dbReference type="ARBA" id="ARBA00023136"/>
    </source>
</evidence>
<keyword evidence="5 6" id="KW-0472">Membrane</keyword>
<dbReference type="RefSeq" id="WP_078711590.1">
    <property type="nucleotide sequence ID" value="NZ_FUWY01000002.1"/>
</dbReference>
<name>A0A1T4M4C0_9FIRM</name>
<feature type="transmembrane region" description="Helical" evidence="6">
    <location>
        <begin position="76"/>
        <end position="96"/>
    </location>
</feature>
<dbReference type="InterPro" id="IPR036259">
    <property type="entry name" value="MFS_trans_sf"/>
</dbReference>
<evidence type="ECO:0000256" key="3">
    <source>
        <dbReference type="ARBA" id="ARBA00022692"/>
    </source>
</evidence>
<dbReference type="PANTHER" id="PTHR23519">
    <property type="entry name" value="AUTOPHAGY-RELATED PROTEIN 22"/>
    <property type="match status" value="1"/>
</dbReference>
<feature type="transmembrane region" description="Helical" evidence="6">
    <location>
        <begin position="258"/>
        <end position="281"/>
    </location>
</feature>
<feature type="transmembrane region" description="Helical" evidence="6">
    <location>
        <begin position="412"/>
        <end position="430"/>
    </location>
</feature>
<evidence type="ECO:0000259" key="7">
    <source>
        <dbReference type="PROSITE" id="PS50850"/>
    </source>
</evidence>
<comment type="subcellular location">
    <subcellularLocation>
        <location evidence="1">Cell membrane</location>
        <topology evidence="1">Multi-pass membrane protein</topology>
    </subcellularLocation>
</comment>
<feature type="transmembrane region" description="Helical" evidence="6">
    <location>
        <begin position="171"/>
        <end position="192"/>
    </location>
</feature>
<feature type="transmembrane region" description="Helical" evidence="6">
    <location>
        <begin position="198"/>
        <end position="221"/>
    </location>
</feature>
<dbReference type="EMBL" id="FUWY01000002">
    <property type="protein sequence ID" value="SJZ61849.1"/>
    <property type="molecule type" value="Genomic_DNA"/>
</dbReference>
<evidence type="ECO:0000313" key="9">
    <source>
        <dbReference type="Proteomes" id="UP000243297"/>
    </source>
</evidence>
<dbReference type="InterPro" id="IPR024671">
    <property type="entry name" value="Atg22-like"/>
</dbReference>
<dbReference type="InterPro" id="IPR050495">
    <property type="entry name" value="ATG22/LtaA_families"/>
</dbReference>
<proteinExistence type="predicted"/>
<dbReference type="PANTHER" id="PTHR23519:SF1">
    <property type="entry name" value="AUTOPHAGY-RELATED PROTEIN 22"/>
    <property type="match status" value="1"/>
</dbReference>
<dbReference type="OrthoDB" id="9768783at2"/>
<evidence type="ECO:0000256" key="6">
    <source>
        <dbReference type="SAM" id="Phobius"/>
    </source>
</evidence>
<protein>
    <submittedName>
        <fullName evidence="8">MFS transporter, UMF1 family</fullName>
    </submittedName>
</protein>
<feature type="transmembrane region" description="Helical" evidence="6">
    <location>
        <begin position="346"/>
        <end position="368"/>
    </location>
</feature>
<evidence type="ECO:0000313" key="8">
    <source>
        <dbReference type="EMBL" id="SJZ61849.1"/>
    </source>
</evidence>
<dbReference type="AlphaFoldDB" id="A0A1T4M4C0"/>
<reference evidence="9" key="1">
    <citation type="submission" date="2017-02" db="EMBL/GenBank/DDBJ databases">
        <authorList>
            <person name="Varghese N."/>
            <person name="Submissions S."/>
        </authorList>
    </citation>
    <scope>NUCLEOTIDE SEQUENCE [LARGE SCALE GENOMIC DNA]</scope>
    <source>
        <strain evidence="9">ATCC 25662</strain>
    </source>
</reference>